<evidence type="ECO:0000256" key="5">
    <source>
        <dbReference type="HAMAP-Rule" id="MF_00651"/>
    </source>
</evidence>
<evidence type="ECO:0000256" key="1">
    <source>
        <dbReference type="ARBA" id="ARBA00022490"/>
    </source>
</evidence>
<dbReference type="Pfam" id="PF03652">
    <property type="entry name" value="RuvX"/>
    <property type="match status" value="1"/>
</dbReference>
<comment type="subcellular location">
    <subcellularLocation>
        <location evidence="5">Cytoplasm</location>
    </subcellularLocation>
</comment>
<dbReference type="SUPFAM" id="SSF53098">
    <property type="entry name" value="Ribonuclease H-like"/>
    <property type="match status" value="1"/>
</dbReference>
<evidence type="ECO:0000313" key="8">
    <source>
        <dbReference type="Proteomes" id="UP000273675"/>
    </source>
</evidence>
<evidence type="ECO:0000259" key="6">
    <source>
        <dbReference type="SMART" id="SM00732"/>
    </source>
</evidence>
<dbReference type="Proteomes" id="UP000273675">
    <property type="component" value="Unassembled WGS sequence"/>
</dbReference>
<proteinExistence type="inferred from homology"/>
<dbReference type="CDD" id="cd16964">
    <property type="entry name" value="YqgF"/>
    <property type="match status" value="1"/>
</dbReference>
<dbReference type="InterPro" id="IPR012337">
    <property type="entry name" value="RNaseH-like_sf"/>
</dbReference>
<comment type="function">
    <text evidence="5">Could be a nuclease involved in processing of the 5'-end of pre-16S rRNA.</text>
</comment>
<comment type="similarity">
    <text evidence="5">Belongs to the YqgF HJR family.</text>
</comment>
<dbReference type="InterPro" id="IPR006641">
    <property type="entry name" value="YqgF/RNaseH-like_dom"/>
</dbReference>
<dbReference type="GO" id="GO:0005829">
    <property type="term" value="C:cytosol"/>
    <property type="evidence" value="ECO:0007669"/>
    <property type="project" value="TreeGrafter"/>
</dbReference>
<organism evidence="7 8">
    <name type="scientific">Maricaulis maris</name>
    <dbReference type="NCBI Taxonomy" id="74318"/>
    <lineage>
        <taxon>Bacteria</taxon>
        <taxon>Pseudomonadati</taxon>
        <taxon>Pseudomonadota</taxon>
        <taxon>Alphaproteobacteria</taxon>
        <taxon>Maricaulales</taxon>
        <taxon>Maricaulaceae</taxon>
        <taxon>Maricaulis</taxon>
    </lineage>
</organism>
<dbReference type="HAMAP" id="MF_00651">
    <property type="entry name" value="Nuclease_YqgF"/>
    <property type="match status" value="1"/>
</dbReference>
<dbReference type="NCBIfam" id="TIGR00250">
    <property type="entry name" value="RNAse_H_YqgF"/>
    <property type="match status" value="1"/>
</dbReference>
<comment type="caution">
    <text evidence="7">The sequence shown here is derived from an EMBL/GenBank/DDBJ whole genome shotgun (WGS) entry which is preliminary data.</text>
</comment>
<dbReference type="EMBL" id="RBIM01000002">
    <property type="protein sequence ID" value="RKR03110.1"/>
    <property type="molecule type" value="Genomic_DNA"/>
</dbReference>
<dbReference type="RefSeq" id="WP_075190800.1">
    <property type="nucleotide sequence ID" value="NZ_RBIM01000002.1"/>
</dbReference>
<dbReference type="PANTHER" id="PTHR33317:SF4">
    <property type="entry name" value="POLYNUCLEOTIDYL TRANSFERASE, RIBONUCLEASE H-LIKE SUPERFAMILY PROTEIN"/>
    <property type="match status" value="1"/>
</dbReference>
<dbReference type="InterPro" id="IPR037027">
    <property type="entry name" value="YqgF/RNaseH-like_dom_sf"/>
</dbReference>
<evidence type="ECO:0000256" key="2">
    <source>
        <dbReference type="ARBA" id="ARBA00022517"/>
    </source>
</evidence>
<evidence type="ECO:0000313" key="7">
    <source>
        <dbReference type="EMBL" id="RKR03110.1"/>
    </source>
</evidence>
<dbReference type="PANTHER" id="PTHR33317">
    <property type="entry name" value="POLYNUCLEOTIDYL TRANSFERASE, RIBONUCLEASE H-LIKE SUPERFAMILY PROTEIN"/>
    <property type="match status" value="1"/>
</dbReference>
<dbReference type="SMART" id="SM00732">
    <property type="entry name" value="YqgFc"/>
    <property type="match status" value="1"/>
</dbReference>
<dbReference type="EC" id="3.1.-.-" evidence="5"/>
<dbReference type="OrthoDB" id="9796140at2"/>
<dbReference type="AlphaFoldDB" id="A0A495DKG9"/>
<dbReference type="GO" id="GO:0004518">
    <property type="term" value="F:nuclease activity"/>
    <property type="evidence" value="ECO:0007669"/>
    <property type="project" value="UniProtKB-KW"/>
</dbReference>
<feature type="domain" description="YqgF/RNase H-like" evidence="6">
    <location>
        <begin position="12"/>
        <end position="112"/>
    </location>
</feature>
<dbReference type="GO" id="GO:0000967">
    <property type="term" value="P:rRNA 5'-end processing"/>
    <property type="evidence" value="ECO:0007669"/>
    <property type="project" value="UniProtKB-UniRule"/>
</dbReference>
<evidence type="ECO:0000256" key="4">
    <source>
        <dbReference type="ARBA" id="ARBA00022801"/>
    </source>
</evidence>
<sequence length="151" mass="16476">MPIVTLEDLPDGPLIALDPGSKTIGVAACGASRGLSTPVETIKRTKFTNDAERIFALLDERQATAIVLGLPVNMDGSEGPRVQSVRAMARNLMRLRDLPIVFQDERLSTFEAEEKLIAVGVRRDKRKDIIDAHAAANILQSALDRLEMLGE</sequence>
<keyword evidence="4 5" id="KW-0378">Hydrolase</keyword>
<dbReference type="Gene3D" id="3.30.420.140">
    <property type="entry name" value="YqgF/RNase H-like domain"/>
    <property type="match status" value="1"/>
</dbReference>
<protein>
    <recommendedName>
        <fullName evidence="5">Putative pre-16S rRNA nuclease</fullName>
        <ecNumber evidence="5">3.1.-.-</ecNumber>
    </recommendedName>
</protein>
<dbReference type="InterPro" id="IPR005227">
    <property type="entry name" value="YqgF"/>
</dbReference>
<reference evidence="7 8" key="1">
    <citation type="submission" date="2018-10" db="EMBL/GenBank/DDBJ databases">
        <title>Genomic Encyclopedia of Type Strains, Phase IV (KMG-IV): sequencing the most valuable type-strain genomes for metagenomic binning, comparative biology and taxonomic classification.</title>
        <authorList>
            <person name="Goeker M."/>
        </authorList>
    </citation>
    <scope>NUCLEOTIDE SEQUENCE [LARGE SCALE GENOMIC DNA]</scope>
    <source>
        <strain evidence="7 8">DSM 4734</strain>
    </source>
</reference>
<accession>A0A495DKG9</accession>
<gene>
    <name evidence="7" type="ORF">C7435_1058</name>
</gene>
<dbReference type="GO" id="GO:0016788">
    <property type="term" value="F:hydrolase activity, acting on ester bonds"/>
    <property type="evidence" value="ECO:0007669"/>
    <property type="project" value="UniProtKB-UniRule"/>
</dbReference>
<keyword evidence="1 5" id="KW-0963">Cytoplasm</keyword>
<name>A0A495DKG9_9PROT</name>
<evidence type="ECO:0000256" key="3">
    <source>
        <dbReference type="ARBA" id="ARBA00022722"/>
    </source>
</evidence>
<keyword evidence="2 5" id="KW-0690">Ribosome biogenesis</keyword>
<keyword evidence="3 5" id="KW-0540">Nuclease</keyword>